<keyword evidence="3" id="KW-1185">Reference proteome</keyword>
<dbReference type="Proteomes" id="UP000471751">
    <property type="component" value="Unassembled WGS sequence"/>
</dbReference>
<reference evidence="2 3" key="1">
    <citation type="submission" date="2020-02" db="EMBL/GenBank/DDBJ databases">
        <title>Broccoli isolated Pseudomonas sp.</title>
        <authorList>
            <person name="Fujikawa T."/>
            <person name="Sawada H."/>
        </authorList>
    </citation>
    <scope>NUCLEOTIDE SEQUENCE [LARGE SCALE GENOMIC DNA]</scope>
    <source>
        <strain evidence="2 3">JCM 32154</strain>
    </source>
</reference>
<evidence type="ECO:0000256" key="1">
    <source>
        <dbReference type="SAM" id="SignalP"/>
    </source>
</evidence>
<sequence length="201" mass="21530">MFKKIAASLLVAGSILLAGCGKSIEFRNTEIVNGAVYEKGANQPLTGEVTNFPERLLAFQVGHNDLFDTLNRLLSLIGNTTDGVLGQNLLCTITVDKGRLDGPVTCFTPRSTVVRYQARYAGGTFEGETTVFSQDGKRTLAIGHLKGGLLDGELEVLHPETGKPLYRADYKANQTEGTIESFSAKTGKRVLSAGSVAGKYD</sequence>
<protein>
    <recommendedName>
        <fullName evidence="4">Lipoprotein</fullName>
    </recommendedName>
</protein>
<feature type="signal peptide" evidence="1">
    <location>
        <begin position="1"/>
        <end position="18"/>
    </location>
</feature>
<name>A0A6I5RVM2_9PSED</name>
<organism evidence="2 3">
    <name type="scientific">Pseudomonas laurentiana</name>
    <dbReference type="NCBI Taxonomy" id="2364649"/>
    <lineage>
        <taxon>Bacteria</taxon>
        <taxon>Pseudomonadati</taxon>
        <taxon>Pseudomonadota</taxon>
        <taxon>Gammaproteobacteria</taxon>
        <taxon>Pseudomonadales</taxon>
        <taxon>Pseudomonadaceae</taxon>
        <taxon>Pseudomonas</taxon>
    </lineage>
</organism>
<dbReference type="PROSITE" id="PS51257">
    <property type="entry name" value="PROKAR_LIPOPROTEIN"/>
    <property type="match status" value="1"/>
</dbReference>
<accession>A0A6I5RVM2</accession>
<keyword evidence="1" id="KW-0732">Signal</keyword>
<proteinExistence type="predicted"/>
<evidence type="ECO:0000313" key="2">
    <source>
        <dbReference type="EMBL" id="NES11809.1"/>
    </source>
</evidence>
<dbReference type="SUPFAM" id="SSF82185">
    <property type="entry name" value="Histone H3 K4-specific methyltransferase SET7/9 N-terminal domain"/>
    <property type="match status" value="1"/>
</dbReference>
<feature type="non-terminal residue" evidence="2">
    <location>
        <position position="201"/>
    </location>
</feature>
<evidence type="ECO:0008006" key="4">
    <source>
        <dbReference type="Google" id="ProtNLM"/>
    </source>
</evidence>
<feature type="chain" id="PRO_5026094876" description="Lipoprotein" evidence="1">
    <location>
        <begin position="19"/>
        <end position="201"/>
    </location>
</feature>
<gene>
    <name evidence="2" type="ORF">G3O07_22040</name>
</gene>
<evidence type="ECO:0000313" key="3">
    <source>
        <dbReference type="Proteomes" id="UP000471751"/>
    </source>
</evidence>
<dbReference type="AlphaFoldDB" id="A0A6I5RVM2"/>
<dbReference type="EMBL" id="JAAHBT010000323">
    <property type="protein sequence ID" value="NES11809.1"/>
    <property type="molecule type" value="Genomic_DNA"/>
</dbReference>
<comment type="caution">
    <text evidence="2">The sequence shown here is derived from an EMBL/GenBank/DDBJ whole genome shotgun (WGS) entry which is preliminary data.</text>
</comment>